<dbReference type="PRINTS" id="PR00080">
    <property type="entry name" value="SDRFAMILY"/>
</dbReference>
<dbReference type="Pfam" id="PF13561">
    <property type="entry name" value="adh_short_C2"/>
    <property type="match status" value="1"/>
</dbReference>
<dbReference type="eggNOG" id="COG1028">
    <property type="taxonomic scope" value="Bacteria"/>
</dbReference>
<keyword evidence="2" id="KW-0560">Oxidoreductase</keyword>
<reference evidence="3 4" key="1">
    <citation type="submission" date="2011-11" db="EMBL/GenBank/DDBJ databases">
        <title>Complete sequence of Spirochaeta sp. grapes.</title>
        <authorList>
            <consortium name="US DOE Joint Genome Institute"/>
            <person name="Lucas S."/>
            <person name="Han J."/>
            <person name="Lapidus A."/>
            <person name="Cheng J.-F."/>
            <person name="Goodwin L."/>
            <person name="Pitluck S."/>
            <person name="Peters L."/>
            <person name="Ovchinnikova G."/>
            <person name="Munk A.C."/>
            <person name="Detter J.C."/>
            <person name="Han C."/>
            <person name="Tapia R."/>
            <person name="Land M."/>
            <person name="Hauser L."/>
            <person name="Kyrpides N."/>
            <person name="Ivanova N."/>
            <person name="Pagani I."/>
            <person name="Ritalahtilisa K."/>
            <person name="Loeffler F."/>
            <person name="Woyke T."/>
        </authorList>
    </citation>
    <scope>NUCLEOTIDE SEQUENCE [LARGE SCALE GENOMIC DNA]</scope>
    <source>
        <strain evidence="4">ATCC BAA-1885 / DSM 22778 / Grapes</strain>
    </source>
</reference>
<dbReference type="STRING" id="158190.SpiGrapes_2364"/>
<dbReference type="SUPFAM" id="SSF51735">
    <property type="entry name" value="NAD(P)-binding Rossmann-fold domains"/>
    <property type="match status" value="1"/>
</dbReference>
<proteinExistence type="inferred from homology"/>
<keyword evidence="4" id="KW-1185">Reference proteome</keyword>
<dbReference type="RefSeq" id="WP_014270979.1">
    <property type="nucleotide sequence ID" value="NC_016633.1"/>
</dbReference>
<comment type="similarity">
    <text evidence="1">Belongs to the short-chain dehydrogenases/reductases (SDR) family.</text>
</comment>
<dbReference type="HOGENOM" id="CLU_010194_1_1_12"/>
<dbReference type="OrthoDB" id="9803333at2"/>
<evidence type="ECO:0000256" key="1">
    <source>
        <dbReference type="ARBA" id="ARBA00006484"/>
    </source>
</evidence>
<dbReference type="GO" id="GO:0016616">
    <property type="term" value="F:oxidoreductase activity, acting on the CH-OH group of donors, NAD or NADP as acceptor"/>
    <property type="evidence" value="ECO:0007669"/>
    <property type="project" value="TreeGrafter"/>
</dbReference>
<dbReference type="InterPro" id="IPR020904">
    <property type="entry name" value="Sc_DH/Rdtase_CS"/>
</dbReference>
<accession>G8QSV6</accession>
<dbReference type="NCBIfam" id="NF005559">
    <property type="entry name" value="PRK07231.1"/>
    <property type="match status" value="1"/>
</dbReference>
<gene>
    <name evidence="3" type="ordered locus">SpiGrapes_2364</name>
</gene>
<dbReference type="EMBL" id="CP003155">
    <property type="protein sequence ID" value="AEV30138.1"/>
    <property type="molecule type" value="Genomic_DNA"/>
</dbReference>
<dbReference type="Proteomes" id="UP000005632">
    <property type="component" value="Chromosome"/>
</dbReference>
<evidence type="ECO:0000313" key="4">
    <source>
        <dbReference type="Proteomes" id="UP000005632"/>
    </source>
</evidence>
<dbReference type="PANTHER" id="PTHR42760:SF115">
    <property type="entry name" value="3-OXOACYL-[ACYL-CARRIER-PROTEIN] REDUCTASE FABG"/>
    <property type="match status" value="1"/>
</dbReference>
<dbReference type="PRINTS" id="PR00081">
    <property type="entry name" value="GDHRDH"/>
</dbReference>
<evidence type="ECO:0000313" key="3">
    <source>
        <dbReference type="EMBL" id="AEV30138.1"/>
    </source>
</evidence>
<dbReference type="FunFam" id="3.40.50.720:FF:000240">
    <property type="entry name" value="SDR family oxidoreductase"/>
    <property type="match status" value="1"/>
</dbReference>
<protein>
    <recommendedName>
        <fullName evidence="5">Short-chain alcohol dehydrogenase like protein</fullName>
    </recommendedName>
</protein>
<name>G8QSV6_SPHPG</name>
<evidence type="ECO:0000256" key="2">
    <source>
        <dbReference type="ARBA" id="ARBA00023002"/>
    </source>
</evidence>
<dbReference type="InterPro" id="IPR002347">
    <property type="entry name" value="SDR_fam"/>
</dbReference>
<dbReference type="KEGG" id="sgp:SpiGrapes_2364"/>
<dbReference type="AlphaFoldDB" id="G8QSV6"/>
<dbReference type="PANTHER" id="PTHR42760">
    <property type="entry name" value="SHORT-CHAIN DEHYDROGENASES/REDUCTASES FAMILY MEMBER"/>
    <property type="match status" value="1"/>
</dbReference>
<dbReference type="GO" id="GO:0005975">
    <property type="term" value="P:carbohydrate metabolic process"/>
    <property type="evidence" value="ECO:0007669"/>
    <property type="project" value="UniProtKB-ARBA"/>
</dbReference>
<evidence type="ECO:0008006" key="5">
    <source>
        <dbReference type="Google" id="ProtNLM"/>
    </source>
</evidence>
<organism evidence="3 4">
    <name type="scientific">Sphaerochaeta pleomorpha (strain ATCC BAA-1885 / DSM 22778 / Grapes)</name>
    <dbReference type="NCBI Taxonomy" id="158190"/>
    <lineage>
        <taxon>Bacteria</taxon>
        <taxon>Pseudomonadati</taxon>
        <taxon>Spirochaetota</taxon>
        <taxon>Spirochaetia</taxon>
        <taxon>Spirochaetales</taxon>
        <taxon>Sphaerochaetaceae</taxon>
        <taxon>Sphaerochaeta</taxon>
    </lineage>
</organism>
<dbReference type="PROSITE" id="PS00061">
    <property type="entry name" value="ADH_SHORT"/>
    <property type="match status" value="1"/>
</dbReference>
<sequence length="262" mass="28330">MVDKILDRFSLKGKTALVTGGGQGIGRGYAFALGEAGAKVAIVDINGETAEATAKDLQAAGIASMSYVCDVTNPDQVMAMVKHIVKEWGTLTIGVNNAGMGIWSDAVTMPYEMWRKTMALNMDGIFLCAREEAKYMIREGYGKIINTASMSAHISNTPQNQVAYNASKAGVLHMTRSLAAEWAPYGVRVNSISPGYTRTELVEKLLATPEGKKMESDWLQLIPQKKMATVEDLQGACLYLACRASDYTTGSDILIDGGYCCW</sequence>
<dbReference type="Gene3D" id="3.40.50.720">
    <property type="entry name" value="NAD(P)-binding Rossmann-like Domain"/>
    <property type="match status" value="1"/>
</dbReference>
<dbReference type="InterPro" id="IPR036291">
    <property type="entry name" value="NAD(P)-bd_dom_sf"/>
</dbReference>